<dbReference type="Proteomes" id="UP000185829">
    <property type="component" value="Unassembled WGS sequence"/>
</dbReference>
<dbReference type="Gene3D" id="1.20.120.1810">
    <property type="match status" value="1"/>
</dbReference>
<dbReference type="Gene3D" id="1.10.10.10">
    <property type="entry name" value="Winged helix-like DNA-binding domain superfamily/Winged helix DNA-binding domain"/>
    <property type="match status" value="1"/>
</dbReference>
<keyword evidence="1" id="KW-0805">Transcription regulation</keyword>
<dbReference type="AlphaFoldDB" id="A0A9X8R7N9"/>
<keyword evidence="5" id="KW-0175">Coiled coil</keyword>
<dbReference type="InterPro" id="IPR013324">
    <property type="entry name" value="RNA_pol_sigma_r3/r4-like"/>
</dbReference>
<dbReference type="GO" id="GO:0006352">
    <property type="term" value="P:DNA-templated transcription initiation"/>
    <property type="evidence" value="ECO:0007669"/>
    <property type="project" value="InterPro"/>
</dbReference>
<comment type="caution">
    <text evidence="7">The sequence shown here is derived from an EMBL/GenBank/DDBJ whole genome shotgun (WGS) entry which is preliminary data.</text>
</comment>
<evidence type="ECO:0000313" key="8">
    <source>
        <dbReference type="Proteomes" id="UP000185829"/>
    </source>
</evidence>
<dbReference type="SUPFAM" id="SSF88946">
    <property type="entry name" value="Sigma2 domain of RNA polymerase sigma factors"/>
    <property type="match status" value="1"/>
</dbReference>
<dbReference type="InterPro" id="IPR007627">
    <property type="entry name" value="RNA_pol_sigma70_r2"/>
</dbReference>
<evidence type="ECO:0000256" key="1">
    <source>
        <dbReference type="ARBA" id="ARBA00023015"/>
    </source>
</evidence>
<dbReference type="NCBIfam" id="TIGR02937">
    <property type="entry name" value="sigma70-ECF"/>
    <property type="match status" value="1"/>
</dbReference>
<keyword evidence="4" id="KW-0804">Transcription</keyword>
<evidence type="ECO:0000256" key="4">
    <source>
        <dbReference type="ARBA" id="ARBA00023163"/>
    </source>
</evidence>
<dbReference type="EMBL" id="FTMX01000002">
    <property type="protein sequence ID" value="SIQ88579.1"/>
    <property type="molecule type" value="Genomic_DNA"/>
</dbReference>
<feature type="domain" description="RNA polymerase sigma-70" evidence="6">
    <location>
        <begin position="79"/>
        <end position="92"/>
    </location>
</feature>
<dbReference type="RefSeq" id="WP_081395550.1">
    <property type="nucleotide sequence ID" value="NZ_FTMX01000002.1"/>
</dbReference>
<dbReference type="GO" id="GO:0003677">
    <property type="term" value="F:DNA binding"/>
    <property type="evidence" value="ECO:0007669"/>
    <property type="project" value="UniProtKB-KW"/>
</dbReference>
<dbReference type="InterPro" id="IPR013325">
    <property type="entry name" value="RNA_pol_sigma_r2"/>
</dbReference>
<evidence type="ECO:0000259" key="6">
    <source>
        <dbReference type="PROSITE" id="PS00715"/>
    </source>
</evidence>
<keyword evidence="2" id="KW-0731">Sigma factor</keyword>
<dbReference type="NCBIfam" id="NF006148">
    <property type="entry name" value="PRK08295.1-5"/>
    <property type="match status" value="1"/>
</dbReference>
<protein>
    <submittedName>
        <fullName evidence="7">RNA polymerase, sigma 30 subunit, SigH</fullName>
    </submittedName>
</protein>
<dbReference type="InterPro" id="IPR000943">
    <property type="entry name" value="RNA_pol_sigma70"/>
</dbReference>
<evidence type="ECO:0000256" key="5">
    <source>
        <dbReference type="SAM" id="Coils"/>
    </source>
</evidence>
<dbReference type="GO" id="GO:0016987">
    <property type="term" value="F:sigma factor activity"/>
    <property type="evidence" value="ECO:0007669"/>
    <property type="project" value="UniProtKB-KW"/>
</dbReference>
<evidence type="ECO:0000313" key="7">
    <source>
        <dbReference type="EMBL" id="SIQ88579.1"/>
    </source>
</evidence>
<feature type="coiled-coil region" evidence="5">
    <location>
        <begin position="210"/>
        <end position="237"/>
    </location>
</feature>
<evidence type="ECO:0000256" key="2">
    <source>
        <dbReference type="ARBA" id="ARBA00023082"/>
    </source>
</evidence>
<dbReference type="PROSITE" id="PS00715">
    <property type="entry name" value="SIGMA70_1"/>
    <property type="match status" value="1"/>
</dbReference>
<reference evidence="7 8" key="1">
    <citation type="submission" date="2017-01" db="EMBL/GenBank/DDBJ databases">
        <authorList>
            <person name="Varghese N."/>
            <person name="Submissions S."/>
        </authorList>
    </citation>
    <scope>NUCLEOTIDE SEQUENCE [LARGE SCALE GENOMIC DNA]</scope>
    <source>
        <strain evidence="7 8">RUG2-6</strain>
    </source>
</reference>
<dbReference type="Pfam" id="PF08281">
    <property type="entry name" value="Sigma70_r4_2"/>
    <property type="match status" value="1"/>
</dbReference>
<dbReference type="InterPro" id="IPR016371">
    <property type="entry name" value="RNA_pol_sigma-H_factor"/>
</dbReference>
<name>A0A9X8R7N9_9BACI</name>
<dbReference type="InterPro" id="IPR013249">
    <property type="entry name" value="RNA_pol_sigma70_r4_t2"/>
</dbReference>
<evidence type="ECO:0000256" key="3">
    <source>
        <dbReference type="ARBA" id="ARBA00023125"/>
    </source>
</evidence>
<dbReference type="PIRSF" id="PIRSF002939">
    <property type="entry name" value="RNA_polymerase_sigma-H_factor"/>
    <property type="match status" value="1"/>
</dbReference>
<dbReference type="SUPFAM" id="SSF88659">
    <property type="entry name" value="Sigma3 and sigma4 domains of RNA polymerase sigma factors"/>
    <property type="match status" value="1"/>
</dbReference>
<gene>
    <name evidence="7" type="ORF">SAMN05878482_102446</name>
</gene>
<dbReference type="NCBIfam" id="NF006145">
    <property type="entry name" value="PRK08295.1-2"/>
    <property type="match status" value="1"/>
</dbReference>
<dbReference type="NCBIfam" id="NF006147">
    <property type="entry name" value="PRK08295.1-4"/>
    <property type="match status" value="1"/>
</dbReference>
<dbReference type="InterPro" id="IPR036388">
    <property type="entry name" value="WH-like_DNA-bd_sf"/>
</dbReference>
<dbReference type="InterPro" id="IPR014284">
    <property type="entry name" value="RNA_pol_sigma-70_dom"/>
</dbReference>
<dbReference type="PANTHER" id="PTHR30385">
    <property type="entry name" value="SIGMA FACTOR F FLAGELLAR"/>
    <property type="match status" value="1"/>
</dbReference>
<accession>A0A9X8R7N9</accession>
<organism evidence="7 8">
    <name type="scientific">Peribacillus simplex</name>
    <dbReference type="NCBI Taxonomy" id="1478"/>
    <lineage>
        <taxon>Bacteria</taxon>
        <taxon>Bacillati</taxon>
        <taxon>Bacillota</taxon>
        <taxon>Bacilli</taxon>
        <taxon>Bacillales</taxon>
        <taxon>Bacillaceae</taxon>
        <taxon>Peribacillus</taxon>
    </lineage>
</organism>
<keyword evidence="3" id="KW-0238">DNA-binding</keyword>
<dbReference type="PANTHER" id="PTHR30385:SF1">
    <property type="entry name" value="RNA POLYMERASE SIGMA-H FACTOR"/>
    <property type="match status" value="1"/>
</dbReference>
<dbReference type="Pfam" id="PF04542">
    <property type="entry name" value="Sigma70_r2"/>
    <property type="match status" value="1"/>
</dbReference>
<proteinExistence type="predicted"/>
<sequence>MGVRLNNKAQLNAAGGGIFVSIAIEEKPSFLCANFEDGVLIEKVRQGNMEALEVLMKKYQSFVKIKANRYFLIGADREDIIQEGMIGLFKAIRDFNGEKQSYFKAFAELCITRQIITAIKAATRQKHTPLNSSISLDMPIYEENPDHTLMEVMTDTVISDPVAILIDKESADDLELKLSEVLSPLEKKVLAFYLEDLTYIEISDKLNTHAKSIDNALQRVKRKLESLLELRNKHAMEGHLQ</sequence>